<evidence type="ECO:0000256" key="1">
    <source>
        <dbReference type="SAM" id="MobiDB-lite"/>
    </source>
</evidence>
<accession>A0A6A5THQ8</accession>
<evidence type="ECO:0008006" key="4">
    <source>
        <dbReference type="Google" id="ProtNLM"/>
    </source>
</evidence>
<evidence type="ECO:0000313" key="3">
    <source>
        <dbReference type="Proteomes" id="UP000800035"/>
    </source>
</evidence>
<dbReference type="PANTHER" id="PTHR37012">
    <property type="entry name" value="B-ZIP TRANSCRIPTION FACTOR (EUROFUNG)-RELATED"/>
    <property type="match status" value="1"/>
</dbReference>
<dbReference type="InterPro" id="IPR021833">
    <property type="entry name" value="DUF3425"/>
</dbReference>
<protein>
    <recommendedName>
        <fullName evidence="4">BZIP domain-containing protein</fullName>
    </recommendedName>
</protein>
<keyword evidence="3" id="KW-1185">Reference proteome</keyword>
<feature type="compositionally biased region" description="Low complexity" evidence="1">
    <location>
        <begin position="1"/>
        <end position="19"/>
    </location>
</feature>
<gene>
    <name evidence="2" type="ORF">CC80DRAFT_508621</name>
</gene>
<dbReference type="Proteomes" id="UP000800035">
    <property type="component" value="Unassembled WGS sequence"/>
</dbReference>
<organism evidence="2 3">
    <name type="scientific">Byssothecium circinans</name>
    <dbReference type="NCBI Taxonomy" id="147558"/>
    <lineage>
        <taxon>Eukaryota</taxon>
        <taxon>Fungi</taxon>
        <taxon>Dikarya</taxon>
        <taxon>Ascomycota</taxon>
        <taxon>Pezizomycotina</taxon>
        <taxon>Dothideomycetes</taxon>
        <taxon>Pleosporomycetidae</taxon>
        <taxon>Pleosporales</taxon>
        <taxon>Massarineae</taxon>
        <taxon>Massarinaceae</taxon>
        <taxon>Byssothecium</taxon>
    </lineage>
</organism>
<dbReference type="PANTHER" id="PTHR37012:SF2">
    <property type="entry name" value="BZIP DOMAIN-CONTAINING PROTEIN-RELATED"/>
    <property type="match status" value="1"/>
</dbReference>
<sequence length="346" mass="39224">MASTASPSDTTSPASTAYSNSSTARTLAALEHENLERKRARDRKSQKAMRERTKLNIACLTQENNELKHALNMEVREKNELYNRFLAVSEENDHLRVQKAALQLRLLGNGLDAGEAVKVGEGGLAVHEAIPLNTSPTTMSDQILQTFVESRWEAYALQTSGLLKSYPDKPDLSALFDGRPNRVVDETSSVVGDIVRSYTEIDTLPKQVALHYVMSTLMKWQVLRTKASFEAMPEWLRPEPLQLEKPHASWIDRIPWPKVRIYLIGHPEVKYDDFASAYSSSFNVKWDYDPRHVIITTGSGEGAGILINPIYEEHVRQLRNWTVEGVFRRRFPEMTEIIDAQGKTEK</sequence>
<feature type="compositionally biased region" description="Basic and acidic residues" evidence="1">
    <location>
        <begin position="30"/>
        <end position="51"/>
    </location>
</feature>
<name>A0A6A5THQ8_9PLEO</name>
<dbReference type="AlphaFoldDB" id="A0A6A5THQ8"/>
<dbReference type="Pfam" id="PF11905">
    <property type="entry name" value="DUF3425"/>
    <property type="match status" value="1"/>
</dbReference>
<reference evidence="2" key="1">
    <citation type="journal article" date="2020" name="Stud. Mycol.">
        <title>101 Dothideomycetes genomes: a test case for predicting lifestyles and emergence of pathogens.</title>
        <authorList>
            <person name="Haridas S."/>
            <person name="Albert R."/>
            <person name="Binder M."/>
            <person name="Bloem J."/>
            <person name="Labutti K."/>
            <person name="Salamov A."/>
            <person name="Andreopoulos B."/>
            <person name="Baker S."/>
            <person name="Barry K."/>
            <person name="Bills G."/>
            <person name="Bluhm B."/>
            <person name="Cannon C."/>
            <person name="Castanera R."/>
            <person name="Culley D."/>
            <person name="Daum C."/>
            <person name="Ezra D."/>
            <person name="Gonzalez J."/>
            <person name="Henrissat B."/>
            <person name="Kuo A."/>
            <person name="Liang C."/>
            <person name="Lipzen A."/>
            <person name="Lutzoni F."/>
            <person name="Magnuson J."/>
            <person name="Mondo S."/>
            <person name="Nolan M."/>
            <person name="Ohm R."/>
            <person name="Pangilinan J."/>
            <person name="Park H.-J."/>
            <person name="Ramirez L."/>
            <person name="Alfaro M."/>
            <person name="Sun H."/>
            <person name="Tritt A."/>
            <person name="Yoshinaga Y."/>
            <person name="Zwiers L.-H."/>
            <person name="Turgeon B."/>
            <person name="Goodwin S."/>
            <person name="Spatafora J."/>
            <person name="Crous P."/>
            <person name="Grigoriev I."/>
        </authorList>
    </citation>
    <scope>NUCLEOTIDE SEQUENCE</scope>
    <source>
        <strain evidence="2">CBS 675.92</strain>
    </source>
</reference>
<dbReference type="OrthoDB" id="2985014at2759"/>
<feature type="region of interest" description="Disordered" evidence="1">
    <location>
        <begin position="1"/>
        <end position="51"/>
    </location>
</feature>
<dbReference type="CDD" id="cd14688">
    <property type="entry name" value="bZIP_YAP"/>
    <property type="match status" value="1"/>
</dbReference>
<proteinExistence type="predicted"/>
<evidence type="ECO:0000313" key="2">
    <source>
        <dbReference type="EMBL" id="KAF1951700.1"/>
    </source>
</evidence>
<dbReference type="EMBL" id="ML977015">
    <property type="protein sequence ID" value="KAF1951700.1"/>
    <property type="molecule type" value="Genomic_DNA"/>
</dbReference>